<dbReference type="GeneID" id="34221760"/>
<proteinExistence type="predicted"/>
<organism evidence="1 2">
    <name type="scientific">Terribacillus saccharophilus</name>
    <dbReference type="NCBI Taxonomy" id="361277"/>
    <lineage>
        <taxon>Bacteria</taxon>
        <taxon>Bacillati</taxon>
        <taxon>Bacillota</taxon>
        <taxon>Bacilli</taxon>
        <taxon>Bacillales</taxon>
        <taxon>Bacillaceae</taxon>
        <taxon>Terribacillus</taxon>
    </lineage>
</organism>
<dbReference type="AlphaFoldDB" id="A0A075LHP1"/>
<reference evidence="1 2" key="1">
    <citation type="submission" date="2014-07" db="EMBL/GenBank/DDBJ databases">
        <title>Complete genome sequence of a moderately halophilic bacterium Terribacillus aidingensis MP602, isolated from Cryptomeria fortunei in Tianmu mountain in China.</title>
        <authorList>
            <person name="Wang Y."/>
            <person name="Lu P."/>
            <person name="Zhang L."/>
        </authorList>
    </citation>
    <scope>NUCLEOTIDE SEQUENCE [LARGE SCALE GENOMIC DNA]</scope>
    <source>
        <strain evidence="1 2">MP602</strain>
    </source>
</reference>
<sequence length="60" mass="6996">MLTYAFETIQMKAFSGKMKTDYREVVQEYAQKGWRLHSMNPIPGHDGMALSIELIFEREA</sequence>
<dbReference type="KEGG" id="tap:GZ22_04395"/>
<dbReference type="EMBL" id="CP008876">
    <property type="protein sequence ID" value="AIF65944.1"/>
    <property type="molecule type" value="Genomic_DNA"/>
</dbReference>
<protein>
    <recommendedName>
        <fullName evidence="3">DUF4177 domain-containing protein</fullName>
    </recommendedName>
</protein>
<dbReference type="Pfam" id="PF13783">
    <property type="entry name" value="DUF4177"/>
    <property type="match status" value="1"/>
</dbReference>
<dbReference type="HOGENOM" id="CLU_191206_0_0_9"/>
<evidence type="ECO:0000313" key="2">
    <source>
        <dbReference type="Proteomes" id="UP000027980"/>
    </source>
</evidence>
<accession>A0A075LHP1</accession>
<gene>
    <name evidence="1" type="ORF">GZ22_04395</name>
</gene>
<dbReference type="OrthoDB" id="1739894at2"/>
<dbReference type="Proteomes" id="UP000027980">
    <property type="component" value="Chromosome"/>
</dbReference>
<evidence type="ECO:0008006" key="3">
    <source>
        <dbReference type="Google" id="ProtNLM"/>
    </source>
</evidence>
<name>A0A075LHP1_9BACI</name>
<dbReference type="RefSeq" id="WP_038559035.1">
    <property type="nucleotide sequence ID" value="NZ_CP008876.1"/>
</dbReference>
<dbReference type="InterPro" id="IPR025234">
    <property type="entry name" value="YjzH-like"/>
</dbReference>
<evidence type="ECO:0000313" key="1">
    <source>
        <dbReference type="EMBL" id="AIF65944.1"/>
    </source>
</evidence>